<organism evidence="3">
    <name type="scientific">Rhipicephalus microplus</name>
    <name type="common">Cattle tick</name>
    <name type="synonym">Boophilus microplus</name>
    <dbReference type="NCBI Taxonomy" id="6941"/>
    <lineage>
        <taxon>Eukaryota</taxon>
        <taxon>Metazoa</taxon>
        <taxon>Ecdysozoa</taxon>
        <taxon>Arthropoda</taxon>
        <taxon>Chelicerata</taxon>
        <taxon>Arachnida</taxon>
        <taxon>Acari</taxon>
        <taxon>Parasitiformes</taxon>
        <taxon>Ixodida</taxon>
        <taxon>Ixodoidea</taxon>
        <taxon>Ixodidae</taxon>
        <taxon>Rhipicephalinae</taxon>
        <taxon>Rhipicephalus</taxon>
        <taxon>Boophilus</taxon>
    </lineage>
</organism>
<evidence type="ECO:0000256" key="2">
    <source>
        <dbReference type="SAM" id="SignalP"/>
    </source>
</evidence>
<evidence type="ECO:0000256" key="1">
    <source>
        <dbReference type="SAM" id="MobiDB-lite"/>
    </source>
</evidence>
<feature type="region of interest" description="Disordered" evidence="1">
    <location>
        <begin position="120"/>
        <end position="154"/>
    </location>
</feature>
<feature type="signal peptide" evidence="2">
    <location>
        <begin position="1"/>
        <end position="28"/>
    </location>
</feature>
<keyword evidence="2" id="KW-0732">Signal</keyword>
<accession>A0A6G5A038</accession>
<protein>
    <submittedName>
        <fullName evidence="3">Putative conserved secreted protein</fullName>
    </submittedName>
</protein>
<sequence length="154" mass="17639">MVFVSAMAPIKSLFTCLLTVVSLPQLKAWAPSDINCRRLVPLQLTSVVTPCVYPCILLSPYNGHGEIVLRHEVDGTPCKIPGSESFTLQISKCVRGLCQLLHDELHLKRTKRETRLIRKRRSLVDKVKKKMGRRKKKRKKKKGKKKTDKNIKHE</sequence>
<reference evidence="3" key="1">
    <citation type="submission" date="2020-03" db="EMBL/GenBank/DDBJ databases">
        <title>A transcriptome and proteome of the tick Rhipicephalus microplus shaped by the genetic composition of its hosts and developmental stage.</title>
        <authorList>
            <person name="Garcia G.R."/>
            <person name="Ribeiro J.M.C."/>
            <person name="Maruyama S.R."/>
            <person name="Gardinasse L.G."/>
            <person name="Nelson K."/>
            <person name="Ferreira B.R."/>
            <person name="Andrade T.G."/>
            <person name="Santos I.K.F.M."/>
        </authorList>
    </citation>
    <scope>NUCLEOTIDE SEQUENCE</scope>
    <source>
        <strain evidence="3">NSGR</strain>
        <tissue evidence="3">Salivary glands</tissue>
    </source>
</reference>
<feature type="compositionally biased region" description="Basic residues" evidence="1">
    <location>
        <begin position="120"/>
        <end position="147"/>
    </location>
</feature>
<name>A0A6G5A038_RHIMP</name>
<dbReference type="EMBL" id="GIKN01002098">
    <property type="protein sequence ID" value="NIE44371.1"/>
    <property type="molecule type" value="Transcribed_RNA"/>
</dbReference>
<dbReference type="OrthoDB" id="10434838at2759"/>
<evidence type="ECO:0000313" key="3">
    <source>
        <dbReference type="EMBL" id="NIE44371.1"/>
    </source>
</evidence>
<dbReference type="AlphaFoldDB" id="A0A6G5A038"/>
<dbReference type="VEuPathDB" id="VectorBase:LOC119159867"/>
<feature type="chain" id="PRO_5026014046" evidence="2">
    <location>
        <begin position="29"/>
        <end position="154"/>
    </location>
</feature>
<proteinExistence type="predicted"/>